<evidence type="ECO:0000313" key="3">
    <source>
        <dbReference type="Proteomes" id="UP000051922"/>
    </source>
</evidence>
<dbReference type="Proteomes" id="UP000051922">
    <property type="component" value="Unassembled WGS sequence"/>
</dbReference>
<organism evidence="2 3">
    <name type="scientific">Lacticaseibacillus pantheris DSM 15945 = JCM 12539 = NBRC 106106</name>
    <dbReference type="NCBI Taxonomy" id="1423783"/>
    <lineage>
        <taxon>Bacteria</taxon>
        <taxon>Bacillati</taxon>
        <taxon>Bacillota</taxon>
        <taxon>Bacilli</taxon>
        <taxon>Lactobacillales</taxon>
        <taxon>Lactobacillaceae</taxon>
        <taxon>Lacticaseibacillus</taxon>
    </lineage>
</organism>
<keyword evidence="3" id="KW-1185">Reference proteome</keyword>
<comment type="caution">
    <text evidence="2">The sequence shown here is derived from an EMBL/GenBank/DDBJ whole genome shotgun (WGS) entry which is preliminary data.</text>
</comment>
<keyword evidence="1" id="KW-1133">Transmembrane helix</keyword>
<protein>
    <submittedName>
        <fullName evidence="2">Uncharacterized protein</fullName>
    </submittedName>
</protein>
<proteinExistence type="predicted"/>
<dbReference type="STRING" id="1423783.FC50_GL001550"/>
<sequence length="66" mass="7183">MIMVPKSGRQVAWLIGGIADVAILGTITVLFVPRVFDGTASFWIPLGTFAFGTLGYIISMYMVRKS</sequence>
<gene>
    <name evidence="2" type="ORF">FC50_GL001550</name>
</gene>
<dbReference type="AlphaFoldDB" id="A0A0R1TVW3"/>
<accession>A0A0R1TVW3</accession>
<dbReference type="PATRIC" id="fig|1423783.4.peg.1592"/>
<evidence type="ECO:0000256" key="1">
    <source>
        <dbReference type="SAM" id="Phobius"/>
    </source>
</evidence>
<keyword evidence="1" id="KW-0812">Transmembrane</keyword>
<keyword evidence="1" id="KW-0472">Membrane</keyword>
<name>A0A0R1TVW3_9LACO</name>
<dbReference type="EMBL" id="AZFJ01000052">
    <property type="protein sequence ID" value="KRL85391.1"/>
    <property type="molecule type" value="Genomic_DNA"/>
</dbReference>
<evidence type="ECO:0000313" key="2">
    <source>
        <dbReference type="EMBL" id="KRL85391.1"/>
    </source>
</evidence>
<reference evidence="2 3" key="1">
    <citation type="journal article" date="2015" name="Genome Announc.">
        <title>Expanding the biotechnology potential of lactobacilli through comparative genomics of 213 strains and associated genera.</title>
        <authorList>
            <person name="Sun Z."/>
            <person name="Harris H.M."/>
            <person name="McCann A."/>
            <person name="Guo C."/>
            <person name="Argimon S."/>
            <person name="Zhang W."/>
            <person name="Yang X."/>
            <person name="Jeffery I.B."/>
            <person name="Cooney J.C."/>
            <person name="Kagawa T.F."/>
            <person name="Liu W."/>
            <person name="Song Y."/>
            <person name="Salvetti E."/>
            <person name="Wrobel A."/>
            <person name="Rasinkangas P."/>
            <person name="Parkhill J."/>
            <person name="Rea M.C."/>
            <person name="O'Sullivan O."/>
            <person name="Ritari J."/>
            <person name="Douillard F.P."/>
            <person name="Paul Ross R."/>
            <person name="Yang R."/>
            <person name="Briner A.E."/>
            <person name="Felis G.E."/>
            <person name="de Vos W.M."/>
            <person name="Barrangou R."/>
            <person name="Klaenhammer T.R."/>
            <person name="Caufield P.W."/>
            <person name="Cui Y."/>
            <person name="Zhang H."/>
            <person name="O'Toole P.W."/>
        </authorList>
    </citation>
    <scope>NUCLEOTIDE SEQUENCE [LARGE SCALE GENOMIC DNA]</scope>
    <source>
        <strain evidence="2 3">DSM 15945</strain>
    </source>
</reference>
<feature type="transmembrane region" description="Helical" evidence="1">
    <location>
        <begin position="12"/>
        <end position="36"/>
    </location>
</feature>
<feature type="transmembrane region" description="Helical" evidence="1">
    <location>
        <begin position="42"/>
        <end position="63"/>
    </location>
</feature>